<comment type="caution">
    <text evidence="3">The sequence shown here is derived from an EMBL/GenBank/DDBJ whole genome shotgun (WGS) entry which is preliminary data.</text>
</comment>
<dbReference type="OrthoDB" id="9805228at2"/>
<evidence type="ECO:0000313" key="3">
    <source>
        <dbReference type="EMBL" id="PQO33996.1"/>
    </source>
</evidence>
<reference evidence="3 4" key="1">
    <citation type="submission" date="2018-02" db="EMBL/GenBank/DDBJ databases">
        <title>Comparative genomes isolates from brazilian mangrove.</title>
        <authorList>
            <person name="Araujo J.E."/>
            <person name="Taketani R.G."/>
            <person name="Silva M.C.P."/>
            <person name="Loureco M.V."/>
            <person name="Andreote F.D."/>
        </authorList>
    </citation>
    <scope>NUCLEOTIDE SEQUENCE [LARGE SCALE GENOMIC DNA]</scope>
    <source>
        <strain evidence="3 4">NAP PRIS-MGV</strain>
    </source>
</reference>
<organism evidence="3 4">
    <name type="scientific">Blastopirellula marina</name>
    <dbReference type="NCBI Taxonomy" id="124"/>
    <lineage>
        <taxon>Bacteria</taxon>
        <taxon>Pseudomonadati</taxon>
        <taxon>Planctomycetota</taxon>
        <taxon>Planctomycetia</taxon>
        <taxon>Pirellulales</taxon>
        <taxon>Pirellulaceae</taxon>
        <taxon>Blastopirellula</taxon>
    </lineage>
</organism>
<dbReference type="PANTHER" id="PTHR36929:SF5">
    <property type="entry name" value="BLR6751 PROTEIN"/>
    <property type="match status" value="1"/>
</dbReference>
<dbReference type="Proteomes" id="UP000239388">
    <property type="component" value="Unassembled WGS sequence"/>
</dbReference>
<feature type="domain" description="Activator of Hsp90 ATPase homologue 1/2-like C-terminal" evidence="2">
    <location>
        <begin position="165"/>
        <end position="313"/>
    </location>
</feature>
<dbReference type="AlphaFoldDB" id="A0A2S8FP75"/>
<dbReference type="InterPro" id="IPR023393">
    <property type="entry name" value="START-like_dom_sf"/>
</dbReference>
<protein>
    <recommendedName>
        <fullName evidence="2">Activator of Hsp90 ATPase homologue 1/2-like C-terminal domain-containing protein</fullName>
    </recommendedName>
</protein>
<dbReference type="EMBL" id="PUIB01000017">
    <property type="protein sequence ID" value="PQO33996.1"/>
    <property type="molecule type" value="Genomic_DNA"/>
</dbReference>
<gene>
    <name evidence="3" type="ORF">C5Y98_17435</name>
</gene>
<evidence type="ECO:0000259" key="2">
    <source>
        <dbReference type="Pfam" id="PF08327"/>
    </source>
</evidence>
<sequence>MINNPKPNEIYICRTYDAPVEVVWDAWTDVDKIAQWWGPRGFTLTSHSKDLRPGGTWVYTMHGPDGTDYPNITVYYEVEPCRKLVYDHGATKETSPLFRVNVLFSEQDGKTTMEMTMVLATPEQAEATRKMIKKMGGTATWDRLAEFLEKEKAARDLFVINRSFNAPVETVFEMWTQKEHFVKWLPPAGFEMEILEGDIAVDSSIFFRTTDHKETTLFARMAYQTIDCPNRLVYTQSFCDSEGNPGHHPSLPIWPATMLTTVCFASEGPNGSRVTVNWEPYGEASVAEVKAFLNLRPSMTQGWSGSFDKLEALIVPE</sequence>
<dbReference type="CDD" id="cd08894">
    <property type="entry name" value="SRPBCC_CalC_Aha1-like_1"/>
    <property type="match status" value="1"/>
</dbReference>
<dbReference type="Gene3D" id="3.30.530.20">
    <property type="match status" value="2"/>
</dbReference>
<dbReference type="CDD" id="cd07814">
    <property type="entry name" value="SRPBCC_CalC_Aha1-like"/>
    <property type="match status" value="1"/>
</dbReference>
<comment type="similarity">
    <text evidence="1">Belongs to the AHA1 family.</text>
</comment>
<evidence type="ECO:0000256" key="1">
    <source>
        <dbReference type="ARBA" id="ARBA00006817"/>
    </source>
</evidence>
<dbReference type="RefSeq" id="WP_105355902.1">
    <property type="nucleotide sequence ID" value="NZ_PUIB01000017.1"/>
</dbReference>
<accession>A0A2S8FP75</accession>
<dbReference type="Pfam" id="PF08327">
    <property type="entry name" value="AHSA1"/>
    <property type="match status" value="2"/>
</dbReference>
<name>A0A2S8FP75_9BACT</name>
<proteinExistence type="inferred from homology"/>
<dbReference type="SUPFAM" id="SSF55961">
    <property type="entry name" value="Bet v1-like"/>
    <property type="match status" value="2"/>
</dbReference>
<evidence type="ECO:0000313" key="4">
    <source>
        <dbReference type="Proteomes" id="UP000239388"/>
    </source>
</evidence>
<feature type="domain" description="Activator of Hsp90 ATPase homologue 1/2-like C-terminal" evidence="2">
    <location>
        <begin position="17"/>
        <end position="149"/>
    </location>
</feature>
<dbReference type="PANTHER" id="PTHR36929">
    <property type="entry name" value="ATTACHMENT SUBUNIT, PUTATIVE-RELATED"/>
    <property type="match status" value="1"/>
</dbReference>
<dbReference type="InterPro" id="IPR013538">
    <property type="entry name" value="ASHA1/2-like_C"/>
</dbReference>